<accession>A0ABN8SS84</accession>
<dbReference type="Proteomes" id="UP001159427">
    <property type="component" value="Unassembled WGS sequence"/>
</dbReference>
<reference evidence="1 2" key="1">
    <citation type="submission" date="2022-05" db="EMBL/GenBank/DDBJ databases">
        <authorList>
            <consortium name="Genoscope - CEA"/>
            <person name="William W."/>
        </authorList>
    </citation>
    <scope>NUCLEOTIDE SEQUENCE [LARGE SCALE GENOMIC DNA]</scope>
</reference>
<gene>
    <name evidence="1" type="ORF">PEVE_00025243</name>
</gene>
<name>A0ABN8SS84_9CNID</name>
<protein>
    <submittedName>
        <fullName evidence="1">Uncharacterized protein</fullName>
    </submittedName>
</protein>
<keyword evidence="2" id="KW-1185">Reference proteome</keyword>
<organism evidence="1 2">
    <name type="scientific">Porites evermanni</name>
    <dbReference type="NCBI Taxonomy" id="104178"/>
    <lineage>
        <taxon>Eukaryota</taxon>
        <taxon>Metazoa</taxon>
        <taxon>Cnidaria</taxon>
        <taxon>Anthozoa</taxon>
        <taxon>Hexacorallia</taxon>
        <taxon>Scleractinia</taxon>
        <taxon>Fungiina</taxon>
        <taxon>Poritidae</taxon>
        <taxon>Porites</taxon>
    </lineage>
</organism>
<comment type="caution">
    <text evidence="1">The sequence shown here is derived from an EMBL/GenBank/DDBJ whole genome shotgun (WGS) entry which is preliminary data.</text>
</comment>
<dbReference type="EMBL" id="CALNXI010003398">
    <property type="protein sequence ID" value="CAH3193150.1"/>
    <property type="molecule type" value="Genomic_DNA"/>
</dbReference>
<proteinExistence type="predicted"/>
<evidence type="ECO:0000313" key="2">
    <source>
        <dbReference type="Proteomes" id="UP001159427"/>
    </source>
</evidence>
<sequence>MGTCSLDLGSSWFVGFHGSKHLFTNRVYKVSAKPFTISRSSLTAIYILQYCSFTVVTSLKVNAGVEDTHLLRGKVINLDLHCAATWSGNQVVNFYNCLTFKLEGNETRIVCFGAKGDKSGNFSTPAGKLAAIKLVYLYGYVSCSTLVSSYRPYWGCGIDPRNAKNTHRQVNVIITNSSNHFLLPTNQFISDVTMTWYTIPGYNSLSPELVLSVFLNPISWSSNQVLRLWYGEDLANHKEQGDNGGRVCADVYSTYD</sequence>
<evidence type="ECO:0000313" key="1">
    <source>
        <dbReference type="EMBL" id="CAH3193150.1"/>
    </source>
</evidence>